<reference evidence="2 3" key="1">
    <citation type="submission" date="2023-05" db="EMBL/GenBank/DDBJ databases">
        <title>B98-5 Cell Line De Novo Hybrid Assembly: An Optical Mapping Approach.</title>
        <authorList>
            <person name="Kananen K."/>
            <person name="Auerbach J.A."/>
            <person name="Kautto E."/>
            <person name="Blachly J.S."/>
        </authorList>
    </citation>
    <scope>NUCLEOTIDE SEQUENCE [LARGE SCALE GENOMIC DNA]</scope>
    <source>
        <strain evidence="2">B95-8</strain>
        <tissue evidence="2">Cell line</tissue>
    </source>
</reference>
<organism evidence="2 3">
    <name type="scientific">Saguinus oedipus</name>
    <name type="common">Cotton-top tamarin</name>
    <name type="synonym">Oedipomidas oedipus</name>
    <dbReference type="NCBI Taxonomy" id="9490"/>
    <lineage>
        <taxon>Eukaryota</taxon>
        <taxon>Metazoa</taxon>
        <taxon>Chordata</taxon>
        <taxon>Craniata</taxon>
        <taxon>Vertebrata</taxon>
        <taxon>Euteleostomi</taxon>
        <taxon>Mammalia</taxon>
        <taxon>Eutheria</taxon>
        <taxon>Euarchontoglires</taxon>
        <taxon>Primates</taxon>
        <taxon>Haplorrhini</taxon>
        <taxon>Platyrrhini</taxon>
        <taxon>Cebidae</taxon>
        <taxon>Callitrichinae</taxon>
        <taxon>Saguinus</taxon>
    </lineage>
</organism>
<feature type="compositionally biased region" description="Basic residues" evidence="1">
    <location>
        <begin position="41"/>
        <end position="51"/>
    </location>
</feature>
<evidence type="ECO:0000256" key="1">
    <source>
        <dbReference type="SAM" id="MobiDB-lite"/>
    </source>
</evidence>
<protein>
    <submittedName>
        <fullName evidence="2">Uncharacterized protein</fullName>
    </submittedName>
</protein>
<feature type="non-terminal residue" evidence="2">
    <location>
        <position position="1"/>
    </location>
</feature>
<feature type="region of interest" description="Disordered" evidence="1">
    <location>
        <begin position="24"/>
        <end position="51"/>
    </location>
</feature>
<sequence length="51" mass="5742">EVKEIRIQAIIVKARQDKATQCKAIPGKARKGNSRQEKARQCKKIPGKAIR</sequence>
<feature type="non-terminal residue" evidence="2">
    <location>
        <position position="51"/>
    </location>
</feature>
<dbReference type="Proteomes" id="UP001266305">
    <property type="component" value="Unassembled WGS sequence"/>
</dbReference>
<evidence type="ECO:0000313" key="2">
    <source>
        <dbReference type="EMBL" id="KAK2089427.1"/>
    </source>
</evidence>
<evidence type="ECO:0000313" key="3">
    <source>
        <dbReference type="Proteomes" id="UP001266305"/>
    </source>
</evidence>
<gene>
    <name evidence="2" type="ORF">P7K49_032093</name>
</gene>
<accession>A0ABQ9TXB1</accession>
<dbReference type="EMBL" id="JASSZA010000018">
    <property type="protein sequence ID" value="KAK2089427.1"/>
    <property type="molecule type" value="Genomic_DNA"/>
</dbReference>
<keyword evidence="3" id="KW-1185">Reference proteome</keyword>
<comment type="caution">
    <text evidence="2">The sequence shown here is derived from an EMBL/GenBank/DDBJ whole genome shotgun (WGS) entry which is preliminary data.</text>
</comment>
<name>A0ABQ9TXB1_SAGOE</name>
<proteinExistence type="predicted"/>